<dbReference type="EMBL" id="SSTM01000002">
    <property type="protein sequence ID" value="TJW11371.1"/>
    <property type="molecule type" value="Genomic_DNA"/>
</dbReference>
<dbReference type="InterPro" id="IPR034074">
    <property type="entry name" value="Y4bN_pept_dom"/>
</dbReference>
<evidence type="ECO:0000313" key="4">
    <source>
        <dbReference type="Proteomes" id="UP000309454"/>
    </source>
</evidence>
<accession>A0A4T9T940</accession>
<evidence type="ECO:0000259" key="2">
    <source>
        <dbReference type="Pfam" id="PF00082"/>
    </source>
</evidence>
<protein>
    <submittedName>
        <fullName evidence="3">S8 family peptidase</fullName>
    </submittedName>
</protein>
<dbReference type="AlphaFoldDB" id="A0A4T9T940"/>
<dbReference type="InterPro" id="IPR000209">
    <property type="entry name" value="Peptidase_S8/S53_dom"/>
</dbReference>
<dbReference type="GO" id="GO:0006508">
    <property type="term" value="P:proteolysis"/>
    <property type="evidence" value="ECO:0007669"/>
    <property type="project" value="InterPro"/>
</dbReference>
<organism evidence="3 4">
    <name type="scientific">Parvibacter caecicola</name>
    <dbReference type="NCBI Taxonomy" id="747645"/>
    <lineage>
        <taxon>Bacteria</taxon>
        <taxon>Bacillati</taxon>
        <taxon>Actinomycetota</taxon>
        <taxon>Coriobacteriia</taxon>
        <taxon>Coriobacteriales</taxon>
        <taxon>Coriobacteriaceae</taxon>
        <taxon>Parvibacter</taxon>
    </lineage>
</organism>
<dbReference type="RefSeq" id="WP_136845535.1">
    <property type="nucleotide sequence ID" value="NZ_CANSOV010000003.1"/>
</dbReference>
<dbReference type="SUPFAM" id="SSF52743">
    <property type="entry name" value="Subtilisin-like"/>
    <property type="match status" value="1"/>
</dbReference>
<sequence>MAAEYPLLMLPEPSEQDKGGRTGFGSSVHRPSVEVQGRRLAPKLARLANAFDSKKVRMHTNPDGIEPELALVFEVAGSLSSFFGAVNRIDGLDWLFDIEDDEMLPDEYFYPEEDADSSFSGRVYCVMSDRAAFDQLMGIWEKYQKDNECTFPHGLTSLRDLFCLLRDVHAWGPEDRFLDTGILDHWRETVEVKGMSPSPFEIELFYRNSADKRQLASKSVRDTINELGGSVLSECVVEKIQYHGMMAVLPTQQIEELLGAERNNMLLARCDEVMYYRPGGQVTIDSVSDLFEEDIADRLGQEPVSGAPILGILDGLPLENHVALRNRLIIDDPDDFGENYPASLRLHGTAMASIVAHGDLAAPTISSLSRPIYIRPIMRPDKAFGRKETFPEDTLIVDLVHRAVKRIFDGEEGFPVAPSVRVINLSVGDEARQFLGRPSPLAKLLDWLSYEYRVLFVISVGNQHLDLIPIEGGLSELKEMSIPDRARRISDSLVRERRNLKLLSPAESLNSISVGALYDDHSHVVESSLSIQPVEEGDVSPITSFGSGITRSIKPEILYPGGKFLVSARDESSIDFAHSGHRGPGILTAAPSAGVVAKGYTTEAGTSCSAAAISHECEANYDALEDVFSNAGYPGVPKDHAALLLKAMAVHGCVYDGIGKIAEKQFSAKHKDCTQWVGYGYPDFQRARECALNRVTTFGFGDIGKDEGQKFRIPLPLNFSSEVIDRRLVVTLAYFAPVAFNRQEYRHAQLWFDRVGLTKDRLVPDREYTDWQAIRRGTLQHQSFVGRGALSWDEETDEIEILVSCASTSGLQSFGKLRVPYALLVTFETKQPINVYQPVANKLRIQEPVRPM</sequence>
<gene>
    <name evidence="3" type="ORF">E5982_03960</name>
</gene>
<evidence type="ECO:0000313" key="3">
    <source>
        <dbReference type="EMBL" id="TJW11371.1"/>
    </source>
</evidence>
<reference evidence="3 4" key="1">
    <citation type="submission" date="2019-04" db="EMBL/GenBank/DDBJ databases">
        <title>Microbes associate with the intestines of laboratory mice.</title>
        <authorList>
            <person name="Navarre W."/>
            <person name="Wong E."/>
            <person name="Huang K.C."/>
            <person name="Tropini C."/>
            <person name="Ng K."/>
            <person name="Yu B."/>
        </authorList>
    </citation>
    <scope>NUCLEOTIDE SEQUENCE [LARGE SCALE GENOMIC DNA]</scope>
    <source>
        <strain evidence="3 4">NM48_B13</strain>
    </source>
</reference>
<comment type="caution">
    <text evidence="3">The sequence shown here is derived from an EMBL/GenBank/DDBJ whole genome shotgun (WGS) entry which is preliminary data.</text>
</comment>
<evidence type="ECO:0000256" key="1">
    <source>
        <dbReference type="SAM" id="MobiDB-lite"/>
    </source>
</evidence>
<proteinExistence type="predicted"/>
<feature type="region of interest" description="Disordered" evidence="1">
    <location>
        <begin position="1"/>
        <end position="34"/>
    </location>
</feature>
<dbReference type="OrthoDB" id="9768989at2"/>
<dbReference type="InterPro" id="IPR036852">
    <property type="entry name" value="Peptidase_S8/S53_dom_sf"/>
</dbReference>
<dbReference type="GO" id="GO:0004252">
    <property type="term" value="F:serine-type endopeptidase activity"/>
    <property type="evidence" value="ECO:0007669"/>
    <property type="project" value="InterPro"/>
</dbReference>
<dbReference type="Pfam" id="PF00082">
    <property type="entry name" value="Peptidase_S8"/>
    <property type="match status" value="1"/>
</dbReference>
<name>A0A4T9T940_9ACTN</name>
<dbReference type="Gene3D" id="3.40.50.200">
    <property type="entry name" value="Peptidase S8/S53 domain"/>
    <property type="match status" value="1"/>
</dbReference>
<keyword evidence="4" id="KW-1185">Reference proteome</keyword>
<dbReference type="CDD" id="cd04847">
    <property type="entry name" value="Peptidases_S8_Subtilisin_like_2"/>
    <property type="match status" value="1"/>
</dbReference>
<feature type="domain" description="Peptidase S8/S53" evidence="2">
    <location>
        <begin position="311"/>
        <end position="615"/>
    </location>
</feature>
<dbReference type="Proteomes" id="UP000309454">
    <property type="component" value="Unassembled WGS sequence"/>
</dbReference>